<name>A0A2K2FYN4_9SPHN</name>
<evidence type="ECO:0000256" key="1">
    <source>
        <dbReference type="ARBA" id="ARBA00001974"/>
    </source>
</evidence>
<dbReference type="InterPro" id="IPR007867">
    <property type="entry name" value="GMC_OxRtase_C"/>
</dbReference>
<dbReference type="GO" id="GO:0050660">
    <property type="term" value="F:flavin adenine dinucleotide binding"/>
    <property type="evidence" value="ECO:0007669"/>
    <property type="project" value="InterPro"/>
</dbReference>
<dbReference type="SUPFAM" id="SSF51905">
    <property type="entry name" value="FAD/NAD(P)-binding domain"/>
    <property type="match status" value="1"/>
</dbReference>
<accession>A0A2K2FYN4</accession>
<evidence type="ECO:0000256" key="5">
    <source>
        <dbReference type="PIRSR" id="PIRSR000137-2"/>
    </source>
</evidence>
<dbReference type="Gene3D" id="3.50.50.60">
    <property type="entry name" value="FAD/NAD(P)-binding domain"/>
    <property type="match status" value="1"/>
</dbReference>
<dbReference type="PROSITE" id="PS00623">
    <property type="entry name" value="GMC_OXRED_1"/>
    <property type="match status" value="1"/>
</dbReference>
<evidence type="ECO:0000256" key="4">
    <source>
        <dbReference type="ARBA" id="ARBA00022827"/>
    </source>
</evidence>
<dbReference type="RefSeq" id="WP_025290602.1">
    <property type="nucleotide sequence ID" value="NZ_LYMM01000041.1"/>
</dbReference>
<dbReference type="PROSITE" id="PS00624">
    <property type="entry name" value="GMC_OXRED_2"/>
    <property type="match status" value="1"/>
</dbReference>
<evidence type="ECO:0000256" key="2">
    <source>
        <dbReference type="ARBA" id="ARBA00010790"/>
    </source>
</evidence>
<evidence type="ECO:0000313" key="9">
    <source>
        <dbReference type="EMBL" id="PNU03907.1"/>
    </source>
</evidence>
<dbReference type="Pfam" id="PF05199">
    <property type="entry name" value="GMC_oxred_C"/>
    <property type="match status" value="1"/>
</dbReference>
<dbReference type="OrthoDB" id="9785276at2"/>
<dbReference type="AlphaFoldDB" id="A0A2K2FYN4"/>
<comment type="caution">
    <text evidence="9">The sequence shown here is derived from an EMBL/GenBank/DDBJ whole genome shotgun (WGS) entry which is preliminary data.</text>
</comment>
<evidence type="ECO:0000259" key="8">
    <source>
        <dbReference type="PROSITE" id="PS00624"/>
    </source>
</evidence>
<evidence type="ECO:0000256" key="6">
    <source>
        <dbReference type="RuleBase" id="RU003968"/>
    </source>
</evidence>
<dbReference type="Pfam" id="PF00732">
    <property type="entry name" value="GMC_oxred_N"/>
    <property type="match status" value="1"/>
</dbReference>
<feature type="binding site" evidence="5">
    <location>
        <begin position="94"/>
        <end position="97"/>
    </location>
    <ligand>
        <name>FAD</name>
        <dbReference type="ChEBI" id="CHEBI:57692"/>
    </ligand>
</feature>
<dbReference type="PANTHER" id="PTHR11552">
    <property type="entry name" value="GLUCOSE-METHANOL-CHOLINE GMC OXIDOREDUCTASE"/>
    <property type="match status" value="1"/>
</dbReference>
<dbReference type="Gene3D" id="3.30.560.10">
    <property type="entry name" value="Glucose Oxidase, domain 3"/>
    <property type="match status" value="1"/>
</dbReference>
<gene>
    <name evidence="9" type="ORF">A8V01_21765</name>
</gene>
<feature type="binding site" evidence="5">
    <location>
        <position position="221"/>
    </location>
    <ligand>
        <name>FAD</name>
        <dbReference type="ChEBI" id="CHEBI:57692"/>
    </ligand>
</feature>
<dbReference type="PANTHER" id="PTHR11552:SF147">
    <property type="entry name" value="CHOLINE DEHYDROGENASE, MITOCHONDRIAL"/>
    <property type="match status" value="1"/>
</dbReference>
<protein>
    <submittedName>
        <fullName evidence="9">GMC family oxidoreductase</fullName>
    </submittedName>
</protein>
<dbReference type="InterPro" id="IPR000172">
    <property type="entry name" value="GMC_OxRdtase_N"/>
</dbReference>
<dbReference type="SUPFAM" id="SSF54373">
    <property type="entry name" value="FAD-linked reductases, C-terminal domain"/>
    <property type="match status" value="1"/>
</dbReference>
<feature type="domain" description="Glucose-methanol-choline oxidoreductase N-terminal" evidence="8">
    <location>
        <begin position="254"/>
        <end position="268"/>
    </location>
</feature>
<organism evidence="9 10">
    <name type="scientific">Novosphingobium guangzhouense</name>
    <dbReference type="NCBI Taxonomy" id="1850347"/>
    <lineage>
        <taxon>Bacteria</taxon>
        <taxon>Pseudomonadati</taxon>
        <taxon>Pseudomonadota</taxon>
        <taxon>Alphaproteobacteria</taxon>
        <taxon>Sphingomonadales</taxon>
        <taxon>Sphingomonadaceae</taxon>
        <taxon>Novosphingobium</taxon>
    </lineage>
</organism>
<evidence type="ECO:0000256" key="3">
    <source>
        <dbReference type="ARBA" id="ARBA00022630"/>
    </source>
</evidence>
<proteinExistence type="inferred from homology"/>
<keyword evidence="3 6" id="KW-0285">Flavoprotein</keyword>
<feature type="domain" description="Glucose-methanol-choline oxidoreductase N-terminal" evidence="7">
    <location>
        <begin position="84"/>
        <end position="107"/>
    </location>
</feature>
<keyword evidence="4 5" id="KW-0274">FAD</keyword>
<comment type="similarity">
    <text evidence="2 6">Belongs to the GMC oxidoreductase family.</text>
</comment>
<comment type="cofactor">
    <cofactor evidence="1 5">
        <name>FAD</name>
        <dbReference type="ChEBI" id="CHEBI:57692"/>
    </cofactor>
</comment>
<dbReference type="InterPro" id="IPR036188">
    <property type="entry name" value="FAD/NAD-bd_sf"/>
</dbReference>
<dbReference type="PIRSF" id="PIRSF000137">
    <property type="entry name" value="Alcohol_oxidase"/>
    <property type="match status" value="1"/>
</dbReference>
<evidence type="ECO:0000259" key="7">
    <source>
        <dbReference type="PROSITE" id="PS00623"/>
    </source>
</evidence>
<sequence>MLRFGADGNHIIGGGSAGCVMANRLSADSDKAVCLIEAGPRDRNPFIHMPLGVGVIARTGWVNWNCETEVEPHLNNRRLYWPRGKTLGGSSSINAMVYIRGDRADYEGWGAAAGADWDWPRMRELFIALENNQAIHDEHHGNAGPLCVSNLGRVNPLTEDFVEAGVELHYPRNPDFNGVSQEGFGVYQVTQKDGQRFSTARAFLDPARSRKNLAIETNGLVERILFKDRRAIGVRVGGRDLLLRPGGEVILSAGAVNSPQILMLSGVGSASELRQHGIEIVLDAPEVGANLADHLDYTAVATTADREGFGVAPSFLPRAIRGAWSYFLHHEGELTSNASEGGAFLKSDAGRERPNLQFHFLPAILRDHGRKTAFGYGMTVHVCDLLPKSRGRIGLKIADPTAHPRIEGNYLSHPDDVGVLLNGAKLARKLLHAPALARHLREEVRPGPAVQTDEALIDDIRARAETIYHPVGTCRMGSDSASVVDPAARVRGIDGLRVVDASIMPSIVSGNTNAPTMAIAENVAQMMIRP</sequence>
<dbReference type="InterPro" id="IPR012132">
    <property type="entry name" value="GMC_OxRdtase"/>
</dbReference>
<reference evidence="9 10" key="1">
    <citation type="submission" date="2016-05" db="EMBL/GenBank/DDBJ databases">
        <title>Complete genome sequence of Novosphingobium guangzhouense SA925(T).</title>
        <authorList>
            <person name="Sha S."/>
        </authorList>
    </citation>
    <scope>NUCLEOTIDE SEQUENCE [LARGE SCALE GENOMIC DNA]</scope>
    <source>
        <strain evidence="9 10">SA925</strain>
    </source>
</reference>
<dbReference type="Proteomes" id="UP000236327">
    <property type="component" value="Unassembled WGS sequence"/>
</dbReference>
<dbReference type="GO" id="GO:0016614">
    <property type="term" value="F:oxidoreductase activity, acting on CH-OH group of donors"/>
    <property type="evidence" value="ECO:0007669"/>
    <property type="project" value="InterPro"/>
</dbReference>
<evidence type="ECO:0000313" key="10">
    <source>
        <dbReference type="Proteomes" id="UP000236327"/>
    </source>
</evidence>
<dbReference type="EMBL" id="LYMM01000041">
    <property type="protein sequence ID" value="PNU03907.1"/>
    <property type="molecule type" value="Genomic_DNA"/>
</dbReference>
<dbReference type="PROSITE" id="PS51257">
    <property type="entry name" value="PROKAR_LIPOPROTEIN"/>
    <property type="match status" value="1"/>
</dbReference>
<keyword evidence="10" id="KW-1185">Reference proteome</keyword>